<dbReference type="HOGENOM" id="CLU_011226_14_2_1"/>
<dbReference type="Gene3D" id="1.20.1050.130">
    <property type="match status" value="1"/>
</dbReference>
<dbReference type="SFLD" id="SFLDG00358">
    <property type="entry name" value="Main_(cytGST)"/>
    <property type="match status" value="1"/>
</dbReference>
<dbReference type="InterPro" id="IPR040079">
    <property type="entry name" value="Glutathione_S-Trfase"/>
</dbReference>
<dbReference type="RefSeq" id="XP_014562291.1">
    <property type="nucleotide sequence ID" value="XM_014706805.1"/>
</dbReference>
<evidence type="ECO:0000313" key="8">
    <source>
        <dbReference type="Proteomes" id="UP000054337"/>
    </source>
</evidence>
<dbReference type="Pfam" id="PF00043">
    <property type="entry name" value="GST_C"/>
    <property type="match status" value="1"/>
</dbReference>
<dbReference type="PANTHER" id="PTHR44051">
    <property type="entry name" value="GLUTATHIONE S-TRANSFERASE-RELATED"/>
    <property type="match status" value="1"/>
</dbReference>
<evidence type="ECO:0000259" key="5">
    <source>
        <dbReference type="PROSITE" id="PS50404"/>
    </source>
</evidence>
<dbReference type="SUPFAM" id="SSF47616">
    <property type="entry name" value="GST C-terminal domain-like"/>
    <property type="match status" value="1"/>
</dbReference>
<feature type="domain" description="GST C-terminal" evidence="6">
    <location>
        <begin position="104"/>
        <end position="240"/>
    </location>
</feature>
<comment type="similarity">
    <text evidence="1">Belongs to the GST superfamily.</text>
</comment>
<dbReference type="EMBL" id="KI968692">
    <property type="protein sequence ID" value="EUN32657.1"/>
    <property type="molecule type" value="Genomic_DNA"/>
</dbReference>
<dbReference type="PANTHER" id="PTHR44051:SF20">
    <property type="entry name" value="GLUTATHIONE TRANSFERASE 1 (EUROFUNG)"/>
    <property type="match status" value="1"/>
</dbReference>
<evidence type="ECO:0000259" key="6">
    <source>
        <dbReference type="PROSITE" id="PS50405"/>
    </source>
</evidence>
<keyword evidence="3" id="KW-0808">Transferase</keyword>
<dbReference type="InterPro" id="IPR004046">
    <property type="entry name" value="GST_C"/>
</dbReference>
<evidence type="ECO:0000256" key="1">
    <source>
        <dbReference type="ARBA" id="ARBA00007409"/>
    </source>
</evidence>
<dbReference type="Proteomes" id="UP000054337">
    <property type="component" value="Unassembled WGS sequence"/>
</dbReference>
<dbReference type="GeneID" id="26255056"/>
<keyword evidence="8" id="KW-1185">Reference proteome</keyword>
<dbReference type="PROSITE" id="PS50404">
    <property type="entry name" value="GST_NTER"/>
    <property type="match status" value="1"/>
</dbReference>
<dbReference type="InterPro" id="IPR036282">
    <property type="entry name" value="Glutathione-S-Trfase_C_sf"/>
</dbReference>
<evidence type="ECO:0000256" key="2">
    <source>
        <dbReference type="ARBA" id="ARBA00012452"/>
    </source>
</evidence>
<accession>W7FA77</accession>
<dbReference type="OrthoDB" id="2789670at2759"/>
<dbReference type="InterPro" id="IPR004045">
    <property type="entry name" value="Glutathione_S-Trfase_N"/>
</dbReference>
<dbReference type="PROSITE" id="PS50405">
    <property type="entry name" value="GST_CTER"/>
    <property type="match status" value="1"/>
</dbReference>
<evidence type="ECO:0000256" key="4">
    <source>
        <dbReference type="ARBA" id="ARBA00047960"/>
    </source>
</evidence>
<dbReference type="Pfam" id="PF13409">
    <property type="entry name" value="GST_N_2"/>
    <property type="match status" value="1"/>
</dbReference>
<protein>
    <recommendedName>
        <fullName evidence="2">glutathione transferase</fullName>
        <ecNumber evidence="2">2.5.1.18</ecNumber>
    </recommendedName>
</protein>
<evidence type="ECO:0000313" key="7">
    <source>
        <dbReference type="EMBL" id="EUN32657.1"/>
    </source>
</evidence>
<dbReference type="InterPro" id="IPR010987">
    <property type="entry name" value="Glutathione-S-Trfase_C-like"/>
</dbReference>
<reference evidence="7 8" key="1">
    <citation type="journal article" date="2013" name="PLoS Genet.">
        <title>Comparative genome structure, secondary metabolite, and effector coding capacity across Cochliobolus pathogens.</title>
        <authorList>
            <person name="Condon B.J."/>
            <person name="Leng Y."/>
            <person name="Wu D."/>
            <person name="Bushley K.E."/>
            <person name="Ohm R.A."/>
            <person name="Otillar R."/>
            <person name="Martin J."/>
            <person name="Schackwitz W."/>
            <person name="Grimwood J."/>
            <person name="MohdZainudin N."/>
            <person name="Xue C."/>
            <person name="Wang R."/>
            <person name="Manning V.A."/>
            <person name="Dhillon B."/>
            <person name="Tu Z.J."/>
            <person name="Steffenson B.J."/>
            <person name="Salamov A."/>
            <person name="Sun H."/>
            <person name="Lowry S."/>
            <person name="LaButti K."/>
            <person name="Han J."/>
            <person name="Copeland A."/>
            <person name="Lindquist E."/>
            <person name="Barry K."/>
            <person name="Schmutz J."/>
            <person name="Baker S.E."/>
            <person name="Ciuffetti L.M."/>
            <person name="Grigoriev I.V."/>
            <person name="Zhong S."/>
            <person name="Turgeon B.G."/>
        </authorList>
    </citation>
    <scope>NUCLEOTIDE SEQUENCE [LARGE SCALE GENOMIC DNA]</scope>
    <source>
        <strain evidence="7 8">FI3</strain>
    </source>
</reference>
<evidence type="ECO:0000256" key="3">
    <source>
        <dbReference type="ARBA" id="ARBA00022679"/>
    </source>
</evidence>
<sequence length="240" mass="27130">MELTERPHDIPTGGLVLFVVKGTATSTHNTVKPLILIEELGIPHDIYVVDRVSAAWFADINPHKMVPAIEDTYDGRPVRIWESTSTLTYLTDRYDTNGSFSGRDTSEKAEVGNWLTLHTAALGPTAKYWLYFHALHPVKIPAVTEKLAQNIEVQYGILEKRLAQPGQNYLALKDRPTIADIATLPFAMESTAKLFGLDFGQWPKVREWSVRMSERPAVQRAWSRVSRFGHEDKNDDRSNN</sequence>
<dbReference type="AlphaFoldDB" id="W7FA77"/>
<dbReference type="SFLD" id="SFLDS00019">
    <property type="entry name" value="Glutathione_Transferase_(cytos"/>
    <property type="match status" value="1"/>
</dbReference>
<dbReference type="GO" id="GO:0004364">
    <property type="term" value="F:glutathione transferase activity"/>
    <property type="evidence" value="ECO:0007669"/>
    <property type="project" value="UniProtKB-EC"/>
</dbReference>
<comment type="catalytic activity">
    <reaction evidence="4">
        <text>RX + glutathione = an S-substituted glutathione + a halide anion + H(+)</text>
        <dbReference type="Rhea" id="RHEA:16437"/>
        <dbReference type="ChEBI" id="CHEBI:15378"/>
        <dbReference type="ChEBI" id="CHEBI:16042"/>
        <dbReference type="ChEBI" id="CHEBI:17792"/>
        <dbReference type="ChEBI" id="CHEBI:57925"/>
        <dbReference type="ChEBI" id="CHEBI:90779"/>
        <dbReference type="EC" id="2.5.1.18"/>
    </reaction>
</comment>
<dbReference type="EC" id="2.5.1.18" evidence="2"/>
<name>W7FA77_BIPV3</name>
<dbReference type="SUPFAM" id="SSF52833">
    <property type="entry name" value="Thioredoxin-like"/>
    <property type="match status" value="1"/>
</dbReference>
<organism evidence="7 8">
    <name type="scientific">Bipolaris victoriae (strain FI3)</name>
    <name type="common">Victoria blight of oats agent</name>
    <name type="synonym">Cochliobolus victoriae</name>
    <dbReference type="NCBI Taxonomy" id="930091"/>
    <lineage>
        <taxon>Eukaryota</taxon>
        <taxon>Fungi</taxon>
        <taxon>Dikarya</taxon>
        <taxon>Ascomycota</taxon>
        <taxon>Pezizomycotina</taxon>
        <taxon>Dothideomycetes</taxon>
        <taxon>Pleosporomycetidae</taxon>
        <taxon>Pleosporales</taxon>
        <taxon>Pleosporineae</taxon>
        <taxon>Pleosporaceae</taxon>
        <taxon>Bipolaris</taxon>
    </lineage>
</organism>
<gene>
    <name evidence="7" type="ORF">COCVIDRAFT_32732</name>
</gene>
<feature type="domain" description="GST N-terminal" evidence="5">
    <location>
        <begin position="17"/>
        <end position="98"/>
    </location>
</feature>
<proteinExistence type="inferred from homology"/>
<dbReference type="InterPro" id="IPR036249">
    <property type="entry name" value="Thioredoxin-like_sf"/>
</dbReference>